<dbReference type="EMBL" id="QXFV01001952">
    <property type="protein sequence ID" value="KAE8995329.1"/>
    <property type="molecule type" value="Genomic_DNA"/>
</dbReference>
<feature type="signal peptide" evidence="2">
    <location>
        <begin position="1"/>
        <end position="27"/>
    </location>
</feature>
<evidence type="ECO:0000313" key="6">
    <source>
        <dbReference type="Proteomes" id="UP000429607"/>
    </source>
</evidence>
<evidence type="ECO:0000256" key="1">
    <source>
        <dbReference type="SAM" id="MobiDB-lite"/>
    </source>
</evidence>
<evidence type="ECO:0000259" key="3">
    <source>
        <dbReference type="Pfam" id="PF24784"/>
    </source>
</evidence>
<dbReference type="Proteomes" id="UP000429607">
    <property type="component" value="Unassembled WGS sequence"/>
</dbReference>
<dbReference type="PANTHER" id="PTHR34737">
    <property type="entry name" value="EF-HAND DOMAIN-CONTAINING PROTEIN"/>
    <property type="match status" value="1"/>
</dbReference>
<sequence>MKVSIVSATQIATLLALAAIRSSGVEASKKFVKMLPNGGNVPDTPAIGHPDGTGKSAATNAFGDAFAAAGYKWTKELCQADTDGDGQTNGQELGDPCCEWDKDTNPVVLWTTGVSHPDDATKKADPSLWAGKCGLSTSSTASTSGAANTVTTSSKESAGASSGSAATNTPSTTGAPSSTSVSTPSTTGAPSSASSSSTSRSPGSTASSANSRSDDSGDSSMHTHVHDSSHSASTTGSLNASGSSSSVVDVGSPIASSASGRSSIRSASSASSAKATPSSSSSSSNTPATSAASALSPMILTMAGVVATMAFLS</sequence>
<dbReference type="Pfam" id="PF24784">
    <property type="entry name" value="Temptin_C"/>
    <property type="match status" value="1"/>
</dbReference>
<evidence type="ECO:0000313" key="7">
    <source>
        <dbReference type="Proteomes" id="UP000435112"/>
    </source>
</evidence>
<feature type="compositionally biased region" description="Low complexity" evidence="1">
    <location>
        <begin position="231"/>
        <end position="290"/>
    </location>
</feature>
<dbReference type="PANTHER" id="PTHR34737:SF2">
    <property type="entry name" value="EF-HAND DOMAIN-CONTAINING PROTEIN"/>
    <property type="match status" value="1"/>
</dbReference>
<feature type="chain" id="PRO_5036164587" description="Temptin Cys/Cys disulfide domain-containing protein" evidence="2">
    <location>
        <begin position="28"/>
        <end position="313"/>
    </location>
</feature>
<evidence type="ECO:0000256" key="2">
    <source>
        <dbReference type="SAM" id="SignalP"/>
    </source>
</evidence>
<evidence type="ECO:0000313" key="5">
    <source>
        <dbReference type="EMBL" id="KAE9041295.1"/>
    </source>
</evidence>
<accession>A0A6A3JJP8</accession>
<proteinExistence type="predicted"/>
<protein>
    <recommendedName>
        <fullName evidence="3">Temptin Cys/Cys disulfide domain-containing protein</fullName>
    </recommendedName>
</protein>
<feature type="region of interest" description="Disordered" evidence="1">
    <location>
        <begin position="136"/>
        <end position="290"/>
    </location>
</feature>
<dbReference type="InterPro" id="IPR055313">
    <property type="entry name" value="Temptin-like"/>
</dbReference>
<dbReference type="AlphaFoldDB" id="A0A6A3JJP8"/>
<comment type="caution">
    <text evidence="4">The sequence shown here is derived from an EMBL/GenBank/DDBJ whole genome shotgun (WGS) entry which is preliminary data.</text>
</comment>
<dbReference type="Proteomes" id="UP000435112">
    <property type="component" value="Unassembled WGS sequence"/>
</dbReference>
<dbReference type="EMBL" id="QXFU01000177">
    <property type="protein sequence ID" value="KAE9041295.1"/>
    <property type="molecule type" value="Genomic_DNA"/>
</dbReference>
<dbReference type="InterPro" id="IPR057626">
    <property type="entry name" value="S-S_Temptin"/>
</dbReference>
<evidence type="ECO:0000313" key="4">
    <source>
        <dbReference type="EMBL" id="KAE8995329.1"/>
    </source>
</evidence>
<gene>
    <name evidence="4" type="ORF">PR001_g20153</name>
    <name evidence="5" type="ORF">PR002_g4516</name>
</gene>
<dbReference type="OrthoDB" id="129121at2759"/>
<keyword evidence="2" id="KW-0732">Signal</keyword>
<organism evidence="4 6">
    <name type="scientific">Phytophthora rubi</name>
    <dbReference type="NCBI Taxonomy" id="129364"/>
    <lineage>
        <taxon>Eukaryota</taxon>
        <taxon>Sar</taxon>
        <taxon>Stramenopiles</taxon>
        <taxon>Oomycota</taxon>
        <taxon>Peronosporomycetes</taxon>
        <taxon>Peronosporales</taxon>
        <taxon>Peronosporaceae</taxon>
        <taxon>Phytophthora</taxon>
    </lineage>
</organism>
<name>A0A6A3JJP8_9STRA</name>
<feature type="domain" description="Temptin Cys/Cys disulfide" evidence="3">
    <location>
        <begin position="26"/>
        <end position="118"/>
    </location>
</feature>
<feature type="compositionally biased region" description="Low complexity" evidence="1">
    <location>
        <begin position="136"/>
        <end position="211"/>
    </location>
</feature>
<reference evidence="6 7" key="1">
    <citation type="submission" date="2018-09" db="EMBL/GenBank/DDBJ databases">
        <title>Genomic investigation of the strawberry pathogen Phytophthora fragariae indicates pathogenicity is determined by transcriptional variation in three key races.</title>
        <authorList>
            <person name="Adams T.M."/>
            <person name="Armitage A.D."/>
            <person name="Sobczyk M.K."/>
            <person name="Bates H.J."/>
            <person name="Dunwell J.M."/>
            <person name="Nellist C.F."/>
            <person name="Harrison R.J."/>
        </authorList>
    </citation>
    <scope>NUCLEOTIDE SEQUENCE [LARGE SCALE GENOMIC DNA]</scope>
    <source>
        <strain evidence="4 6">SCRP249</strain>
        <strain evidence="5 7">SCRP324</strain>
    </source>
</reference>